<dbReference type="InterPro" id="IPR051534">
    <property type="entry name" value="CBASS_pafABC_assoc_protein"/>
</dbReference>
<dbReference type="RefSeq" id="WP_184882399.1">
    <property type="nucleotide sequence ID" value="NZ_BOOV01000033.1"/>
</dbReference>
<dbReference type="PANTHER" id="PTHR34580">
    <property type="match status" value="1"/>
</dbReference>
<evidence type="ECO:0000313" key="3">
    <source>
        <dbReference type="Proteomes" id="UP000542210"/>
    </source>
</evidence>
<feature type="domain" description="WYL" evidence="1">
    <location>
        <begin position="59"/>
        <end position="124"/>
    </location>
</feature>
<name>A0A7W7GBL3_9ACTN</name>
<reference evidence="2 3" key="1">
    <citation type="submission" date="2020-08" db="EMBL/GenBank/DDBJ databases">
        <title>Sequencing the genomes of 1000 actinobacteria strains.</title>
        <authorList>
            <person name="Klenk H.-P."/>
        </authorList>
    </citation>
    <scope>NUCLEOTIDE SEQUENCE [LARGE SCALE GENOMIC DNA]</scope>
    <source>
        <strain evidence="2 3">DSM 45784</strain>
    </source>
</reference>
<keyword evidence="2" id="KW-0238">DNA-binding</keyword>
<gene>
    <name evidence="2" type="ORF">BJ982_004093</name>
</gene>
<dbReference type="EMBL" id="JACHND010000001">
    <property type="protein sequence ID" value="MBB4702549.1"/>
    <property type="molecule type" value="Genomic_DNA"/>
</dbReference>
<accession>A0A7W7GBL3</accession>
<protein>
    <submittedName>
        <fullName evidence="2">Putative DNA-binding transcriptional regulator YafY</fullName>
    </submittedName>
</protein>
<evidence type="ECO:0000313" key="2">
    <source>
        <dbReference type="EMBL" id="MBB4702549.1"/>
    </source>
</evidence>
<dbReference type="PANTHER" id="PTHR34580:SF9">
    <property type="entry name" value="SLL5097 PROTEIN"/>
    <property type="match status" value="1"/>
</dbReference>
<dbReference type="Proteomes" id="UP000542210">
    <property type="component" value="Unassembled WGS sequence"/>
</dbReference>
<dbReference type="Pfam" id="PF13280">
    <property type="entry name" value="WYL"/>
    <property type="match status" value="1"/>
</dbReference>
<dbReference type="InterPro" id="IPR026881">
    <property type="entry name" value="WYL_dom"/>
</dbReference>
<dbReference type="GO" id="GO:0003677">
    <property type="term" value="F:DNA binding"/>
    <property type="evidence" value="ECO:0007669"/>
    <property type="project" value="UniProtKB-KW"/>
</dbReference>
<evidence type="ECO:0000259" key="1">
    <source>
        <dbReference type="Pfam" id="PF13280"/>
    </source>
</evidence>
<proteinExistence type="predicted"/>
<dbReference type="AlphaFoldDB" id="A0A7W7GBL3"/>
<keyword evidence="3" id="KW-1185">Reference proteome</keyword>
<dbReference type="PROSITE" id="PS52050">
    <property type="entry name" value="WYL"/>
    <property type="match status" value="1"/>
</dbReference>
<sequence>MYEVGTRVRYHGSIERLHGVIFVVAAHDAERYRLTGPYSLTSVRHASITPIDEPALRPVLAEAIAAEHPVMITYVAGGGEWTTRTIEPYELTETARGHVIVRAMDRRSGDPRSFRVDRIQNLDVLPGGSFLLDHFGLDPARAALARIRAEIRQIHPDGYGEARWTPGDPIL</sequence>
<comment type="caution">
    <text evidence="2">The sequence shown here is derived from an EMBL/GenBank/DDBJ whole genome shotgun (WGS) entry which is preliminary data.</text>
</comment>
<organism evidence="2 3">
    <name type="scientific">Sphaerisporangium siamense</name>
    <dbReference type="NCBI Taxonomy" id="795645"/>
    <lineage>
        <taxon>Bacteria</taxon>
        <taxon>Bacillati</taxon>
        <taxon>Actinomycetota</taxon>
        <taxon>Actinomycetes</taxon>
        <taxon>Streptosporangiales</taxon>
        <taxon>Streptosporangiaceae</taxon>
        <taxon>Sphaerisporangium</taxon>
    </lineage>
</organism>